<organism evidence="2 3">
    <name type="scientific">Nanobdella aerobiophila</name>
    <dbReference type="NCBI Taxonomy" id="2586965"/>
    <lineage>
        <taxon>Archaea</taxon>
        <taxon>Nanobdellota</taxon>
        <taxon>Nanobdellia</taxon>
        <taxon>Nanobdellales</taxon>
        <taxon>Nanobdellaceae</taxon>
        <taxon>Nanobdella</taxon>
    </lineage>
</organism>
<feature type="transmembrane region" description="Helical" evidence="1">
    <location>
        <begin position="27"/>
        <end position="52"/>
    </location>
</feature>
<keyword evidence="1" id="KW-1133">Transmembrane helix</keyword>
<dbReference type="KEGG" id="naer:MJ1_0678"/>
<keyword evidence="3" id="KW-1185">Reference proteome</keyword>
<feature type="transmembrane region" description="Helical" evidence="1">
    <location>
        <begin position="64"/>
        <end position="86"/>
    </location>
</feature>
<protein>
    <submittedName>
        <fullName evidence="2">Uncharacterized protein</fullName>
    </submittedName>
</protein>
<evidence type="ECO:0000313" key="2">
    <source>
        <dbReference type="EMBL" id="BBL45821.1"/>
    </source>
</evidence>
<name>A0A915WSD0_9ARCH</name>
<proteinExistence type="predicted"/>
<keyword evidence="1" id="KW-0472">Membrane</keyword>
<accession>A0A915WSD0</accession>
<feature type="transmembrane region" description="Helical" evidence="1">
    <location>
        <begin position="177"/>
        <end position="197"/>
    </location>
</feature>
<evidence type="ECO:0000313" key="3">
    <source>
        <dbReference type="Proteomes" id="UP001055553"/>
    </source>
</evidence>
<dbReference type="Proteomes" id="UP001055553">
    <property type="component" value="Chromosome"/>
</dbReference>
<gene>
    <name evidence="2" type="ORF">MJ1_0678</name>
</gene>
<evidence type="ECO:0000256" key="1">
    <source>
        <dbReference type="SAM" id="Phobius"/>
    </source>
</evidence>
<reference evidence="3" key="1">
    <citation type="journal article" date="2022" name="Int. J. Syst. Evol. Microbiol.">
        <title>Nanobdella aerobiophila gen. nov., sp. nov., a thermoacidophilic, obligate ectosymbiotic archaeon, and proposal of Nanobdellaceae fam. nov., Nanobdellales ord. nov. and Nanobdellia class. nov.</title>
        <authorList>
            <person name="Kato S."/>
            <person name="Ogasawara A."/>
            <person name="Itoh T."/>
            <person name="Sakai H.D."/>
            <person name="Shimizu M."/>
            <person name="Yuki M."/>
            <person name="Kaneko M."/>
            <person name="Takashina T."/>
            <person name="Ohkuma M."/>
        </authorList>
    </citation>
    <scope>NUCLEOTIDE SEQUENCE [LARGE SCALE GENOMIC DNA]</scope>
    <source>
        <strain evidence="3">MJ1</strain>
    </source>
</reference>
<keyword evidence="1" id="KW-0812">Transmembrane</keyword>
<dbReference type="EMBL" id="AP019769">
    <property type="protein sequence ID" value="BBL45821.1"/>
    <property type="molecule type" value="Genomic_DNA"/>
</dbReference>
<sequence>MIYLLMDEETKENIIDAVNNIIYGFKILFFIPIIIIMIYLFIFIIPNIIYLINTYIYILYLDNFFEFYIMVIILYLIGILLYALSIYEFSKGFESINNIKDINIKYLFKIINISIILSLTVILSPLLSISNILLGNKLRLIGKLFNNKNIIIYSKYFIISSTSGILSIIYFLNIADILKSIFGIFGLLLAIILLYSINKLHNEFQRYIV</sequence>
<dbReference type="AlphaFoldDB" id="A0A915WSD0"/>
<feature type="transmembrane region" description="Helical" evidence="1">
    <location>
        <begin position="150"/>
        <end position="171"/>
    </location>
</feature>
<feature type="transmembrane region" description="Helical" evidence="1">
    <location>
        <begin position="106"/>
        <end position="129"/>
    </location>
</feature>